<gene>
    <name evidence="3" type="ORF">CHR55_04285</name>
</gene>
<dbReference type="Proteomes" id="UP000230886">
    <property type="component" value="Unassembled WGS sequence"/>
</dbReference>
<evidence type="ECO:0000313" key="4">
    <source>
        <dbReference type="Proteomes" id="UP000230886"/>
    </source>
</evidence>
<accession>A0A2A5JGP2</accession>
<sequence length="459" mass="47151">MRTRVFSKSAEGLVAVAVGAVVCAAFVPALASAAPTGAVHMLPTGSVDGGSSGSSGSSDGVRTATVDDEGEQLTLRLHKMNLRGSEFSMAVQDSDGELTDAVIPAPRSYIGSVEGRPDAIVSAIVDSAGTLRGQVIFDRGVSIEFVGSEVVGRSTAPIDAKPKWPTAAIAPASAARVGKTVKQFVVGLDLSGEWYSAHGAGSAAVALDRAEESMARTAAIWIRDVGIRPVLGRVVLRADSAGDPYSSSCENLEQLEDLWSDQVGSSVDQATVVCASGGGNAYYSKFELDHSYAHVGAESDGNFSRVLRHELGHNFYADDYHGGGAEGSTIMNGNDLSRFDGTEFAAIVDAAEVASARLDDVGRYTASPIPPYAALDTARVRSGGTVAVDAVANDHDSNGDSITVTGVGATSLLGGTVKLENGEVVFEAGTKAGTDRILYTLTDAAGGTSTGWIIVDVSA</sequence>
<feature type="chain" id="PRO_5012224405" evidence="2">
    <location>
        <begin position="34"/>
        <end position="459"/>
    </location>
</feature>
<dbReference type="RefSeq" id="WP_099697000.1">
    <property type="nucleotide sequence ID" value="NZ_NOVD01000002.1"/>
</dbReference>
<feature type="signal peptide" evidence="2">
    <location>
        <begin position="1"/>
        <end position="33"/>
    </location>
</feature>
<dbReference type="EMBL" id="NOVD01000002">
    <property type="protein sequence ID" value="PCK28546.1"/>
    <property type="molecule type" value="Genomic_DNA"/>
</dbReference>
<dbReference type="Pfam" id="PF17963">
    <property type="entry name" value="Big_9"/>
    <property type="match status" value="1"/>
</dbReference>
<feature type="region of interest" description="Disordered" evidence="1">
    <location>
        <begin position="45"/>
        <end position="68"/>
    </location>
</feature>
<dbReference type="Gene3D" id="2.60.40.2810">
    <property type="match status" value="1"/>
</dbReference>
<proteinExistence type="predicted"/>
<reference evidence="3 4" key="1">
    <citation type="submission" date="2017-07" db="EMBL/GenBank/DDBJ databases">
        <title>Draft sequence of Rhodococcus enclensis 23b-28.</title>
        <authorList>
            <person name="Besaury L."/>
            <person name="Sancelme M."/>
            <person name="Amato P."/>
            <person name="Lallement A."/>
            <person name="Delort A.-M."/>
        </authorList>
    </citation>
    <scope>NUCLEOTIDE SEQUENCE [LARGE SCALE GENOMIC DNA]</scope>
    <source>
        <strain evidence="3 4">23b-28</strain>
    </source>
</reference>
<evidence type="ECO:0000313" key="3">
    <source>
        <dbReference type="EMBL" id="PCK28546.1"/>
    </source>
</evidence>
<protein>
    <submittedName>
        <fullName evidence="3">Uncharacterized protein</fullName>
    </submittedName>
</protein>
<evidence type="ECO:0000256" key="1">
    <source>
        <dbReference type="SAM" id="MobiDB-lite"/>
    </source>
</evidence>
<keyword evidence="2" id="KW-0732">Signal</keyword>
<dbReference type="AlphaFoldDB" id="A0A2A5JGP2"/>
<name>A0A2A5JGP2_RHOSG</name>
<comment type="caution">
    <text evidence="3">The sequence shown here is derived from an EMBL/GenBank/DDBJ whole genome shotgun (WGS) entry which is preliminary data.</text>
</comment>
<organism evidence="3 4">
    <name type="scientific">Rhodococcus qingshengii</name>
    <dbReference type="NCBI Taxonomy" id="334542"/>
    <lineage>
        <taxon>Bacteria</taxon>
        <taxon>Bacillati</taxon>
        <taxon>Actinomycetota</taxon>
        <taxon>Actinomycetes</taxon>
        <taxon>Mycobacteriales</taxon>
        <taxon>Nocardiaceae</taxon>
        <taxon>Rhodococcus</taxon>
        <taxon>Rhodococcus erythropolis group</taxon>
    </lineage>
</organism>
<evidence type="ECO:0000256" key="2">
    <source>
        <dbReference type="SAM" id="SignalP"/>
    </source>
</evidence>